<dbReference type="GO" id="GO:0016757">
    <property type="term" value="F:glycosyltransferase activity"/>
    <property type="evidence" value="ECO:0007669"/>
    <property type="project" value="UniProtKB-KW"/>
</dbReference>
<evidence type="ECO:0000259" key="3">
    <source>
        <dbReference type="Pfam" id="PF03407"/>
    </source>
</evidence>
<dbReference type="InterPro" id="IPR029044">
    <property type="entry name" value="Nucleotide-diphossugar_trans"/>
</dbReference>
<dbReference type="PANTHER" id="PTHR46038:SF29">
    <property type="entry name" value="NUCLEOTIDE-DIPHOSPHO-SUGAR TRANSFERASE DOMAIN-CONTAINING PROTEIN"/>
    <property type="match status" value="1"/>
</dbReference>
<dbReference type="Pfam" id="PF03407">
    <property type="entry name" value="Nucleotid_trans"/>
    <property type="match status" value="1"/>
</dbReference>
<dbReference type="InterPro" id="IPR005069">
    <property type="entry name" value="Nucl-diP-sugar_transferase"/>
</dbReference>
<dbReference type="Gene3D" id="3.90.550.10">
    <property type="entry name" value="Spore Coat Polysaccharide Biosynthesis Protein SpsA, Chain A"/>
    <property type="match status" value="1"/>
</dbReference>
<comment type="caution">
    <text evidence="4">The sequence shown here is derived from an EMBL/GenBank/DDBJ whole genome shotgun (WGS) entry which is preliminary data.</text>
</comment>
<protein>
    <recommendedName>
        <fullName evidence="2">Glycosyltransferase</fullName>
        <ecNumber evidence="2">2.4.2.-</ecNumber>
    </recommendedName>
</protein>
<sequence length="356" mass="41265">MDGASPHESSNIYCWRSSIYMNLAPISPHLILFMFNQTSNGSNPFFAARQICQASKMVNDTSRSTERDALESALSEASMENRTVIIAIINKAYVEGDKPMLDLFLDGFWLGEDTRHLINHLLIVAADQTSFDRCKFLHLHCYKLKTDGVDFDAEEVYMSQDFIKMMWRRTLFLAETLKRGYSFVFTDADIMWLRNPFPRLNYNQSIYSLDLQISTDRFNGNEWSEDNPINSGFYIVRSNNRTVSLFDKWYARKNNSAGLKEQDVLNNMIGEGVFKELGLRVRFLDTLYFSGFCEVSRDFRAVTTVHANCCRTIRAKVADLTAVIHDWKRFKSLSNSNVTLQWTDHVACDNSWKRRR</sequence>
<dbReference type="EC" id="2.4.2.-" evidence="2"/>
<keyword evidence="2" id="KW-0961">Cell wall biogenesis/degradation</keyword>
<dbReference type="GO" id="GO:0071555">
    <property type="term" value="P:cell wall organization"/>
    <property type="evidence" value="ECO:0007669"/>
    <property type="project" value="UniProtKB-KW"/>
</dbReference>
<evidence type="ECO:0000256" key="2">
    <source>
        <dbReference type="RuleBase" id="RU363055"/>
    </source>
</evidence>
<keyword evidence="2" id="KW-0812">Transmembrane</keyword>
<keyword evidence="2" id="KW-0333">Golgi apparatus</keyword>
<keyword evidence="5" id="KW-1185">Reference proteome</keyword>
<comment type="similarity">
    <text evidence="1 2">Belongs to the glycosyltransferase 77 family.</text>
</comment>
<dbReference type="GO" id="GO:0000139">
    <property type="term" value="C:Golgi membrane"/>
    <property type="evidence" value="ECO:0007669"/>
    <property type="project" value="UniProtKB-SubCell"/>
</dbReference>
<dbReference type="PANTHER" id="PTHR46038">
    <property type="entry name" value="EXPRESSED PROTEIN-RELATED"/>
    <property type="match status" value="1"/>
</dbReference>
<comment type="subcellular location">
    <subcellularLocation>
        <location evidence="2">Golgi apparatus membrane</location>
        <topology evidence="2">Single-pass type II membrane protein</topology>
    </subcellularLocation>
</comment>
<keyword evidence="2" id="KW-0808">Transferase</keyword>
<evidence type="ECO:0000313" key="4">
    <source>
        <dbReference type="EMBL" id="KAK9913909.1"/>
    </source>
</evidence>
<dbReference type="EMBL" id="JBEDUW010000007">
    <property type="protein sequence ID" value="KAK9913909.1"/>
    <property type="molecule type" value="Genomic_DNA"/>
</dbReference>
<evidence type="ECO:0000256" key="1">
    <source>
        <dbReference type="ARBA" id="ARBA00007033"/>
    </source>
</evidence>
<gene>
    <name evidence="4" type="ORF">M0R45_037712</name>
</gene>
<accession>A0AAW1W3M3</accession>
<dbReference type="Proteomes" id="UP001457282">
    <property type="component" value="Unassembled WGS sequence"/>
</dbReference>
<proteinExistence type="inferred from homology"/>
<dbReference type="InterPro" id="IPR044821">
    <property type="entry name" value="At1g28695/At4g15970-like"/>
</dbReference>
<evidence type="ECO:0000313" key="5">
    <source>
        <dbReference type="Proteomes" id="UP001457282"/>
    </source>
</evidence>
<organism evidence="4 5">
    <name type="scientific">Rubus argutus</name>
    <name type="common">Southern blackberry</name>
    <dbReference type="NCBI Taxonomy" id="59490"/>
    <lineage>
        <taxon>Eukaryota</taxon>
        <taxon>Viridiplantae</taxon>
        <taxon>Streptophyta</taxon>
        <taxon>Embryophyta</taxon>
        <taxon>Tracheophyta</taxon>
        <taxon>Spermatophyta</taxon>
        <taxon>Magnoliopsida</taxon>
        <taxon>eudicotyledons</taxon>
        <taxon>Gunneridae</taxon>
        <taxon>Pentapetalae</taxon>
        <taxon>rosids</taxon>
        <taxon>fabids</taxon>
        <taxon>Rosales</taxon>
        <taxon>Rosaceae</taxon>
        <taxon>Rosoideae</taxon>
        <taxon>Rosoideae incertae sedis</taxon>
        <taxon>Rubus</taxon>
    </lineage>
</organism>
<dbReference type="AlphaFoldDB" id="A0AAW1W3M3"/>
<keyword evidence="2" id="KW-0328">Glycosyltransferase</keyword>
<reference evidence="4 5" key="1">
    <citation type="journal article" date="2023" name="G3 (Bethesda)">
        <title>A chromosome-length genome assembly and annotation of blackberry (Rubus argutus, cv. 'Hillquist').</title>
        <authorList>
            <person name="Bruna T."/>
            <person name="Aryal R."/>
            <person name="Dudchenko O."/>
            <person name="Sargent D.J."/>
            <person name="Mead D."/>
            <person name="Buti M."/>
            <person name="Cavallini A."/>
            <person name="Hytonen T."/>
            <person name="Andres J."/>
            <person name="Pham M."/>
            <person name="Weisz D."/>
            <person name="Mascagni F."/>
            <person name="Usai G."/>
            <person name="Natali L."/>
            <person name="Bassil N."/>
            <person name="Fernandez G.E."/>
            <person name="Lomsadze A."/>
            <person name="Armour M."/>
            <person name="Olukolu B."/>
            <person name="Poorten T."/>
            <person name="Britton C."/>
            <person name="Davik J."/>
            <person name="Ashrafi H."/>
            <person name="Aiden E.L."/>
            <person name="Borodovsky M."/>
            <person name="Worthington M."/>
        </authorList>
    </citation>
    <scope>NUCLEOTIDE SEQUENCE [LARGE SCALE GENOMIC DNA]</scope>
    <source>
        <strain evidence="4">PI 553951</strain>
    </source>
</reference>
<name>A0AAW1W3M3_RUBAR</name>
<feature type="domain" description="Nucleotide-diphospho-sugar transferase" evidence="3">
    <location>
        <begin position="116"/>
        <end position="320"/>
    </location>
</feature>
<dbReference type="SUPFAM" id="SSF53448">
    <property type="entry name" value="Nucleotide-diphospho-sugar transferases"/>
    <property type="match status" value="1"/>
</dbReference>
<keyword evidence="2" id="KW-0735">Signal-anchor</keyword>